<dbReference type="Proteomes" id="UP000246352">
    <property type="component" value="Unassembled WGS sequence"/>
</dbReference>
<accession>A0A317PPW5</accession>
<reference evidence="4 5" key="1">
    <citation type="submission" date="2018-05" db="EMBL/GenBank/DDBJ databases">
        <title>Genomic Encyclopedia of Type Strains, Phase IV (KMG-IV): sequencing the most valuable type-strain genomes for metagenomic binning, comparative biology and taxonomic classification.</title>
        <authorList>
            <person name="Goeker M."/>
        </authorList>
    </citation>
    <scope>NUCLEOTIDE SEQUENCE [LARGE SCALE GENOMIC DNA]</scope>
    <source>
        <strain evidence="4 5">DSM 16791</strain>
    </source>
</reference>
<dbReference type="OrthoDB" id="9789603at2"/>
<sequence length="153" mass="16436">MTDIHIRTATADDIPAIVAMFASDELGGHGDSTDPQYAGRYRDAFDRIRTSPNDTLYVATRDGEVLGTFQTTLVTTLTGQGASSLMVEAVHTRSDCRGQGVGEAMIRHAIADGRALGARQVKLTSNAARLDAHRFYARLGFSPSHVGFKLILG</sequence>
<keyword evidence="5" id="KW-1185">Reference proteome</keyword>
<dbReference type="InterPro" id="IPR000182">
    <property type="entry name" value="GNAT_dom"/>
</dbReference>
<keyword evidence="1 4" id="KW-0808">Transferase</keyword>
<dbReference type="SUPFAM" id="SSF55729">
    <property type="entry name" value="Acyl-CoA N-acyltransferases (Nat)"/>
    <property type="match status" value="1"/>
</dbReference>
<dbReference type="CDD" id="cd04301">
    <property type="entry name" value="NAT_SF"/>
    <property type="match status" value="1"/>
</dbReference>
<evidence type="ECO:0000313" key="4">
    <source>
        <dbReference type="EMBL" id="PWW03512.1"/>
    </source>
</evidence>
<dbReference type="InterPro" id="IPR016181">
    <property type="entry name" value="Acyl_CoA_acyltransferase"/>
</dbReference>
<dbReference type="Gene3D" id="3.40.630.30">
    <property type="match status" value="1"/>
</dbReference>
<protein>
    <submittedName>
        <fullName evidence="4">Putative N-acetyltransferase YhbS</fullName>
    </submittedName>
</protein>
<evidence type="ECO:0000313" key="5">
    <source>
        <dbReference type="Proteomes" id="UP000246352"/>
    </source>
</evidence>
<dbReference type="GO" id="GO:0016747">
    <property type="term" value="F:acyltransferase activity, transferring groups other than amino-acyl groups"/>
    <property type="evidence" value="ECO:0007669"/>
    <property type="project" value="InterPro"/>
</dbReference>
<dbReference type="PANTHER" id="PTHR43877">
    <property type="entry name" value="AMINOALKYLPHOSPHONATE N-ACETYLTRANSFERASE-RELATED-RELATED"/>
    <property type="match status" value="1"/>
</dbReference>
<evidence type="ECO:0000259" key="3">
    <source>
        <dbReference type="PROSITE" id="PS51186"/>
    </source>
</evidence>
<dbReference type="EMBL" id="QGTR01000001">
    <property type="protein sequence ID" value="PWW03512.1"/>
    <property type="molecule type" value="Genomic_DNA"/>
</dbReference>
<dbReference type="Pfam" id="PF00583">
    <property type="entry name" value="Acetyltransf_1"/>
    <property type="match status" value="1"/>
</dbReference>
<feature type="domain" description="N-acetyltransferase" evidence="3">
    <location>
        <begin position="4"/>
        <end position="153"/>
    </location>
</feature>
<dbReference type="RefSeq" id="WP_110030068.1">
    <property type="nucleotide sequence ID" value="NZ_QGTR01000001.1"/>
</dbReference>
<name>A0A317PPW5_9HYPH</name>
<comment type="caution">
    <text evidence="4">The sequence shown here is derived from an EMBL/GenBank/DDBJ whole genome shotgun (WGS) entry which is preliminary data.</text>
</comment>
<organism evidence="4 5">
    <name type="scientific">Hoeflea marina</name>
    <dbReference type="NCBI Taxonomy" id="274592"/>
    <lineage>
        <taxon>Bacteria</taxon>
        <taxon>Pseudomonadati</taxon>
        <taxon>Pseudomonadota</taxon>
        <taxon>Alphaproteobacteria</taxon>
        <taxon>Hyphomicrobiales</taxon>
        <taxon>Rhizobiaceae</taxon>
        <taxon>Hoeflea</taxon>
    </lineage>
</organism>
<dbReference type="PROSITE" id="PS51186">
    <property type="entry name" value="GNAT"/>
    <property type="match status" value="1"/>
</dbReference>
<dbReference type="PANTHER" id="PTHR43877:SF2">
    <property type="entry name" value="AMINOALKYLPHOSPHONATE N-ACETYLTRANSFERASE-RELATED"/>
    <property type="match status" value="1"/>
</dbReference>
<evidence type="ECO:0000256" key="2">
    <source>
        <dbReference type="ARBA" id="ARBA00023315"/>
    </source>
</evidence>
<proteinExistence type="predicted"/>
<dbReference type="AlphaFoldDB" id="A0A317PPW5"/>
<keyword evidence="2" id="KW-0012">Acyltransferase</keyword>
<gene>
    <name evidence="4" type="ORF">DFR52_101193</name>
</gene>
<dbReference type="InterPro" id="IPR050832">
    <property type="entry name" value="Bact_Acetyltransf"/>
</dbReference>
<evidence type="ECO:0000256" key="1">
    <source>
        <dbReference type="ARBA" id="ARBA00022679"/>
    </source>
</evidence>